<dbReference type="GO" id="GO:0003824">
    <property type="term" value="F:catalytic activity"/>
    <property type="evidence" value="ECO:0007669"/>
    <property type="project" value="InterPro"/>
</dbReference>
<proteinExistence type="predicted"/>
<dbReference type="Proteomes" id="UP000886998">
    <property type="component" value="Unassembled WGS sequence"/>
</dbReference>
<name>A0A8X7CQU7_9ARAC</name>
<protein>
    <recommendedName>
        <fullName evidence="1">Endonuclease/exonuclease/phosphatase domain-containing protein</fullName>
    </recommendedName>
</protein>
<gene>
    <name evidence="2" type="primary">NCL1_48543</name>
    <name evidence="2" type="ORF">TNIN_236241</name>
</gene>
<dbReference type="Pfam" id="PF14529">
    <property type="entry name" value="Exo_endo_phos_2"/>
    <property type="match status" value="1"/>
</dbReference>
<feature type="domain" description="Endonuclease/exonuclease/phosphatase" evidence="1">
    <location>
        <begin position="56"/>
        <end position="118"/>
    </location>
</feature>
<evidence type="ECO:0000313" key="3">
    <source>
        <dbReference type="Proteomes" id="UP000886998"/>
    </source>
</evidence>
<evidence type="ECO:0000313" key="2">
    <source>
        <dbReference type="EMBL" id="GFY77271.1"/>
    </source>
</evidence>
<comment type="caution">
    <text evidence="2">The sequence shown here is derived from an EMBL/GenBank/DDBJ whole genome shotgun (WGS) entry which is preliminary data.</text>
</comment>
<accession>A0A8X7CQU7</accession>
<reference evidence="2" key="1">
    <citation type="submission" date="2020-08" db="EMBL/GenBank/DDBJ databases">
        <title>Multicomponent nature underlies the extraordinary mechanical properties of spider dragline silk.</title>
        <authorList>
            <person name="Kono N."/>
            <person name="Nakamura H."/>
            <person name="Mori M."/>
            <person name="Yoshida Y."/>
            <person name="Ohtoshi R."/>
            <person name="Malay A.D."/>
            <person name="Moran D.A.P."/>
            <person name="Tomita M."/>
            <person name="Numata K."/>
            <person name="Arakawa K."/>
        </authorList>
    </citation>
    <scope>NUCLEOTIDE SEQUENCE</scope>
</reference>
<dbReference type="EMBL" id="BMAV01022393">
    <property type="protein sequence ID" value="GFY77271.1"/>
    <property type="molecule type" value="Genomic_DNA"/>
</dbReference>
<organism evidence="2 3">
    <name type="scientific">Trichonephila inaurata madagascariensis</name>
    <dbReference type="NCBI Taxonomy" id="2747483"/>
    <lineage>
        <taxon>Eukaryota</taxon>
        <taxon>Metazoa</taxon>
        <taxon>Ecdysozoa</taxon>
        <taxon>Arthropoda</taxon>
        <taxon>Chelicerata</taxon>
        <taxon>Arachnida</taxon>
        <taxon>Araneae</taxon>
        <taxon>Araneomorphae</taxon>
        <taxon>Entelegynae</taxon>
        <taxon>Araneoidea</taxon>
        <taxon>Nephilidae</taxon>
        <taxon>Trichonephila</taxon>
        <taxon>Trichonephila inaurata</taxon>
    </lineage>
</organism>
<dbReference type="Gene3D" id="3.60.10.10">
    <property type="entry name" value="Endonuclease/exonuclease/phosphatase"/>
    <property type="match status" value="1"/>
</dbReference>
<dbReference type="SUPFAM" id="SSF56219">
    <property type="entry name" value="DNase I-like"/>
    <property type="match status" value="1"/>
</dbReference>
<keyword evidence="3" id="KW-1185">Reference proteome</keyword>
<sequence>MFVTGTTGHTQPVAGVELRSSLKDLFPTILFPPPSLLTGVESTLVALTLIDQEPFLVASIYTPPNPTYRNLGADLEAIFKIFKTVILASDYNAKHTSWGCVSSDPREFSSDHNPIRFHIPRTSKFDIPHPQLNTTGSIFTTIWANPEIFDLPNANYELDSQVSNLTSEILNTHATASKPFYHSEQPYVQGELKELIKDSNKARKTWQQTRHPQHQIRIKQTTKHH</sequence>
<dbReference type="OrthoDB" id="7487383at2759"/>
<evidence type="ECO:0000259" key="1">
    <source>
        <dbReference type="Pfam" id="PF14529"/>
    </source>
</evidence>
<dbReference type="AlphaFoldDB" id="A0A8X7CQU7"/>
<dbReference type="InterPro" id="IPR005135">
    <property type="entry name" value="Endo/exonuclease/phosphatase"/>
</dbReference>
<dbReference type="InterPro" id="IPR036691">
    <property type="entry name" value="Endo/exonu/phosph_ase_sf"/>
</dbReference>